<accession>A0A061GSE4</accession>
<dbReference type="Gramene" id="EOY30049">
    <property type="protein sequence ID" value="EOY30049"/>
    <property type="gene ID" value="TCM_037392"/>
</dbReference>
<organism evidence="2 3">
    <name type="scientific">Theobroma cacao</name>
    <name type="common">Cacao</name>
    <name type="synonym">Cocoa</name>
    <dbReference type="NCBI Taxonomy" id="3641"/>
    <lineage>
        <taxon>Eukaryota</taxon>
        <taxon>Viridiplantae</taxon>
        <taxon>Streptophyta</taxon>
        <taxon>Embryophyta</taxon>
        <taxon>Tracheophyta</taxon>
        <taxon>Spermatophyta</taxon>
        <taxon>Magnoliopsida</taxon>
        <taxon>eudicotyledons</taxon>
        <taxon>Gunneridae</taxon>
        <taxon>Pentapetalae</taxon>
        <taxon>rosids</taxon>
        <taxon>malvids</taxon>
        <taxon>Malvales</taxon>
        <taxon>Malvaceae</taxon>
        <taxon>Byttnerioideae</taxon>
        <taxon>Theobroma</taxon>
    </lineage>
</organism>
<dbReference type="AlphaFoldDB" id="A0A061GSE4"/>
<dbReference type="InParanoid" id="A0A061GSE4"/>
<proteinExistence type="predicted"/>
<evidence type="ECO:0000313" key="3">
    <source>
        <dbReference type="Proteomes" id="UP000026915"/>
    </source>
</evidence>
<evidence type="ECO:0000313" key="2">
    <source>
        <dbReference type="EMBL" id="EOY30049.1"/>
    </source>
</evidence>
<feature type="chain" id="PRO_5001603148" evidence="1">
    <location>
        <begin position="21"/>
        <end position="78"/>
    </location>
</feature>
<dbReference type="Proteomes" id="UP000026915">
    <property type="component" value="Chromosome 9"/>
</dbReference>
<evidence type="ECO:0000256" key="1">
    <source>
        <dbReference type="SAM" id="SignalP"/>
    </source>
</evidence>
<protein>
    <submittedName>
        <fullName evidence="2">Uncharacterized protein</fullName>
    </submittedName>
</protein>
<dbReference type="HOGENOM" id="CLU_2626966_0_0_1"/>
<keyword evidence="1" id="KW-0732">Signal</keyword>
<gene>
    <name evidence="2" type="ORF">TCM_037392</name>
</gene>
<feature type="signal peptide" evidence="1">
    <location>
        <begin position="1"/>
        <end position="20"/>
    </location>
</feature>
<reference evidence="2 3" key="1">
    <citation type="journal article" date="2013" name="Genome Biol.">
        <title>The genome sequence of the most widely cultivated cacao type and its use to identify candidate genes regulating pod color.</title>
        <authorList>
            <person name="Motamayor J.C."/>
            <person name="Mockaitis K."/>
            <person name="Schmutz J."/>
            <person name="Haiminen N."/>
            <person name="Iii D.L."/>
            <person name="Cornejo O."/>
            <person name="Findley S.D."/>
            <person name="Zheng P."/>
            <person name="Utro F."/>
            <person name="Royaert S."/>
            <person name="Saski C."/>
            <person name="Jenkins J."/>
            <person name="Podicheti R."/>
            <person name="Zhao M."/>
            <person name="Scheffler B.E."/>
            <person name="Stack J.C."/>
            <person name="Feltus F.A."/>
            <person name="Mustiga G.M."/>
            <person name="Amores F."/>
            <person name="Phillips W."/>
            <person name="Marelli J.P."/>
            <person name="May G.D."/>
            <person name="Shapiro H."/>
            <person name="Ma J."/>
            <person name="Bustamante C.D."/>
            <person name="Schnell R.J."/>
            <person name="Main D."/>
            <person name="Gilbert D."/>
            <person name="Parida L."/>
            <person name="Kuhn D.N."/>
        </authorList>
    </citation>
    <scope>NUCLEOTIDE SEQUENCE [LARGE SCALE GENOMIC DNA]</scope>
    <source>
        <strain evidence="3">cv. Matina 1-6</strain>
    </source>
</reference>
<dbReference type="EMBL" id="CM001887">
    <property type="protein sequence ID" value="EOY30049.1"/>
    <property type="molecule type" value="Genomic_DNA"/>
</dbReference>
<sequence length="78" mass="9152">MGHAMAMFLLPMSLPQPTLISTQFYEYERILKEFTFAIQHWGSEISILMKTPQFLSYHWTFSHRSVLPPPEKIFDSSS</sequence>
<keyword evidence="3" id="KW-1185">Reference proteome</keyword>
<name>A0A061GSE4_THECC</name>